<evidence type="ECO:0000313" key="1">
    <source>
        <dbReference type="EMBL" id="VAX17711.1"/>
    </source>
</evidence>
<gene>
    <name evidence="1" type="ORF">MNBD_NITROSPINAE01-1195</name>
</gene>
<accession>A0A3B1BT63</accession>
<dbReference type="SUPFAM" id="SSF88713">
    <property type="entry name" value="Glycoside hydrolase/deacetylase"/>
    <property type="match status" value="1"/>
</dbReference>
<organism evidence="1">
    <name type="scientific">hydrothermal vent metagenome</name>
    <dbReference type="NCBI Taxonomy" id="652676"/>
    <lineage>
        <taxon>unclassified sequences</taxon>
        <taxon>metagenomes</taxon>
        <taxon>ecological metagenomes</taxon>
    </lineage>
</organism>
<protein>
    <submittedName>
        <fullName evidence="1">Uncharacterized protein</fullName>
    </submittedName>
</protein>
<sequence length="139" mass="16047">RKNWFTELTHAHNEALSKAVFKTETAEQKESAIRKVLTNSKKTLEEKLGKQIEHLCLPFGIGGETTLKLAGEAGYKAIYWGVFLPGHINKFGDISHIPRIKDDYLFRLPGKGRWPLYKVFSEKFVRRLRFALFAEGRLR</sequence>
<dbReference type="InterPro" id="IPR011330">
    <property type="entry name" value="Glyco_hydro/deAcase_b/a-brl"/>
</dbReference>
<proteinExistence type="predicted"/>
<name>A0A3B1BT63_9ZZZZ</name>
<feature type="non-terminal residue" evidence="1">
    <location>
        <position position="1"/>
    </location>
</feature>
<dbReference type="EMBL" id="UOGC01000058">
    <property type="protein sequence ID" value="VAX17711.1"/>
    <property type="molecule type" value="Genomic_DNA"/>
</dbReference>
<dbReference type="Gene3D" id="3.20.20.370">
    <property type="entry name" value="Glycoside hydrolase/deacetylase"/>
    <property type="match status" value="1"/>
</dbReference>
<dbReference type="GO" id="GO:0005975">
    <property type="term" value="P:carbohydrate metabolic process"/>
    <property type="evidence" value="ECO:0007669"/>
    <property type="project" value="InterPro"/>
</dbReference>
<reference evidence="1" key="1">
    <citation type="submission" date="2018-06" db="EMBL/GenBank/DDBJ databases">
        <authorList>
            <person name="Zhirakovskaya E."/>
        </authorList>
    </citation>
    <scope>NUCLEOTIDE SEQUENCE</scope>
</reference>
<dbReference type="AlphaFoldDB" id="A0A3B1BT63"/>